<dbReference type="AlphaFoldDB" id="A0A975TD23"/>
<organism evidence="1 2">
    <name type="scientific">Richelia sinica FACHB-800</name>
    <dbReference type="NCBI Taxonomy" id="1357546"/>
    <lineage>
        <taxon>Bacteria</taxon>
        <taxon>Bacillati</taxon>
        <taxon>Cyanobacteriota</taxon>
        <taxon>Cyanophyceae</taxon>
        <taxon>Nostocales</taxon>
        <taxon>Nostocaceae</taxon>
        <taxon>Richelia</taxon>
    </lineage>
</organism>
<dbReference type="EMBL" id="CP021056">
    <property type="protein sequence ID" value="QXE25676.1"/>
    <property type="molecule type" value="Genomic_DNA"/>
</dbReference>
<accession>A0A975TD23</accession>
<dbReference type="KEGG" id="rsin:B6N60_04396"/>
<protein>
    <submittedName>
        <fullName evidence="1">Uncharacterized protein</fullName>
    </submittedName>
</protein>
<dbReference type="Proteomes" id="UP000683511">
    <property type="component" value="Chromosome"/>
</dbReference>
<proteinExistence type="predicted"/>
<reference evidence="1" key="1">
    <citation type="submission" date="2017-04" db="EMBL/GenBank/DDBJ databases">
        <title>Genome deletions in a multicellular cyanobacterial endosymbiont for morphological adaptation in marine diatoms.</title>
        <authorList>
            <person name="Wang Y."/>
            <person name="Gao H."/>
            <person name="Li R."/>
            <person name="Xu X."/>
        </authorList>
    </citation>
    <scope>NUCLEOTIDE SEQUENCE</scope>
    <source>
        <strain evidence="1">FACHB 800</strain>
    </source>
</reference>
<name>A0A975TD23_9NOST</name>
<sequence length="40" mass="4624">MLVNINIQIWKVEPQKLIQIFVLQLSRFVCEGIHSTAIIS</sequence>
<evidence type="ECO:0000313" key="1">
    <source>
        <dbReference type="EMBL" id="QXE25676.1"/>
    </source>
</evidence>
<keyword evidence="2" id="KW-1185">Reference proteome</keyword>
<gene>
    <name evidence="1" type="ORF">B6N60_04396</name>
</gene>
<evidence type="ECO:0000313" key="2">
    <source>
        <dbReference type="Proteomes" id="UP000683511"/>
    </source>
</evidence>